<reference evidence="2 3" key="1">
    <citation type="submission" date="2014-09" db="EMBL/GenBank/DDBJ databases">
        <title>Draft genome of Bradyrhizobium japonicum Is-34.</title>
        <authorList>
            <person name="Tsurumaru H."/>
            <person name="Yamakawa T."/>
            <person name="Hashimoto S."/>
            <person name="Okizaki K."/>
            <person name="Kanesaki Y."/>
            <person name="Yoshikawa H."/>
            <person name="Yajima S."/>
        </authorList>
    </citation>
    <scope>NUCLEOTIDE SEQUENCE [LARGE SCALE GENOMIC DNA]</scope>
    <source>
        <strain evidence="2 3">Is-34</strain>
    </source>
</reference>
<dbReference type="InterPro" id="IPR001753">
    <property type="entry name" value="Enoyl-CoA_hydra/iso"/>
</dbReference>
<dbReference type="GO" id="GO:0003824">
    <property type="term" value="F:catalytic activity"/>
    <property type="evidence" value="ECO:0007669"/>
    <property type="project" value="UniProtKB-ARBA"/>
</dbReference>
<protein>
    <submittedName>
        <fullName evidence="2">Enoyl-CoA hydratase</fullName>
    </submittedName>
</protein>
<gene>
    <name evidence="2" type="ORF">MA20_37995</name>
</gene>
<dbReference type="PANTHER" id="PTHR42964">
    <property type="entry name" value="ENOYL-COA HYDRATASE"/>
    <property type="match status" value="1"/>
</dbReference>
<dbReference type="FunFam" id="3.90.226.10:FF:000066">
    <property type="entry name" value="Enoyl-CoA hydratase"/>
    <property type="match status" value="1"/>
</dbReference>
<dbReference type="Gene3D" id="1.10.12.10">
    <property type="entry name" value="Lyase 2-enoyl-coa Hydratase, Chain A, domain 2"/>
    <property type="match status" value="1"/>
</dbReference>
<dbReference type="SUPFAM" id="SSF52096">
    <property type="entry name" value="ClpP/crotonase"/>
    <property type="match status" value="1"/>
</dbReference>
<dbReference type="InterPro" id="IPR029045">
    <property type="entry name" value="ClpP/crotonase-like_dom_sf"/>
</dbReference>
<evidence type="ECO:0000313" key="3">
    <source>
        <dbReference type="Proteomes" id="UP000030377"/>
    </source>
</evidence>
<dbReference type="Pfam" id="PF00378">
    <property type="entry name" value="ECH_1"/>
    <property type="match status" value="1"/>
</dbReference>
<organism evidence="2 3">
    <name type="scientific">Bradyrhizobium japonicum</name>
    <dbReference type="NCBI Taxonomy" id="375"/>
    <lineage>
        <taxon>Bacteria</taxon>
        <taxon>Pseudomonadati</taxon>
        <taxon>Pseudomonadota</taxon>
        <taxon>Alphaproteobacteria</taxon>
        <taxon>Hyphomicrobiales</taxon>
        <taxon>Nitrobacteraceae</taxon>
        <taxon>Bradyrhizobium</taxon>
    </lineage>
</organism>
<comment type="caution">
    <text evidence="2">The sequence shown here is derived from an EMBL/GenBank/DDBJ whole genome shotgun (WGS) entry which is preliminary data.</text>
</comment>
<comment type="similarity">
    <text evidence="1">Belongs to the enoyl-CoA hydratase/isomerase family.</text>
</comment>
<dbReference type="GO" id="GO:0008300">
    <property type="term" value="P:isoprenoid catabolic process"/>
    <property type="evidence" value="ECO:0007669"/>
    <property type="project" value="TreeGrafter"/>
</dbReference>
<dbReference type="PANTHER" id="PTHR42964:SF1">
    <property type="entry name" value="POLYKETIDE BIOSYNTHESIS ENOYL-COA HYDRATASE PKSH-RELATED"/>
    <property type="match status" value="1"/>
</dbReference>
<name>A0A0A3YLM3_BRAJP</name>
<proteinExistence type="inferred from homology"/>
<dbReference type="EMBL" id="JRPN01000029">
    <property type="protein sequence ID" value="KGT74573.1"/>
    <property type="molecule type" value="Genomic_DNA"/>
</dbReference>
<dbReference type="InterPro" id="IPR051683">
    <property type="entry name" value="Enoyl-CoA_Hydratase/Isomerase"/>
</dbReference>
<sequence>MTDTTAIITEKRGQAFWITINRPEKRNALNGEVIAGITKGYRDAHDDKDVRVIVLTGAGDKAFCAGADLQNSGAAFAMDHSKPNVDYADLLRLSQNATKPAIARVGGVCMAGGMGLLCMTDMAIAADHVIFGLPEVKVGVFPMQVLSLLQSIAPPRLVNEWALTGEPFDAKVAQAAGLLNYVVPTAELDAKVDWLIGRIVDKSPTAIRRGKYAMRAIASMSFDESIAYTESQIALLAMTEDAKEGLKAFGEKRKPVWTGK</sequence>
<dbReference type="STRING" id="375.BKD09_RS19095"/>
<dbReference type="eggNOG" id="COG1024">
    <property type="taxonomic scope" value="Bacteria"/>
</dbReference>
<dbReference type="Gene3D" id="3.90.226.10">
    <property type="entry name" value="2-enoyl-CoA Hydratase, Chain A, domain 1"/>
    <property type="match status" value="1"/>
</dbReference>
<dbReference type="CDD" id="cd06558">
    <property type="entry name" value="crotonase-like"/>
    <property type="match status" value="1"/>
</dbReference>
<dbReference type="InterPro" id="IPR014748">
    <property type="entry name" value="Enoyl-CoA_hydra_C"/>
</dbReference>
<accession>A0A0A3YLM3</accession>
<evidence type="ECO:0000313" key="2">
    <source>
        <dbReference type="EMBL" id="KGT74573.1"/>
    </source>
</evidence>
<dbReference type="FunFam" id="1.10.12.10:FF:000014">
    <property type="entry name" value="Enoyl-CoA hydratase/carnithine racemase"/>
    <property type="match status" value="1"/>
</dbReference>
<dbReference type="AlphaFoldDB" id="A0A0A3YLM3"/>
<evidence type="ECO:0000256" key="1">
    <source>
        <dbReference type="ARBA" id="ARBA00005254"/>
    </source>
</evidence>
<dbReference type="Proteomes" id="UP000030377">
    <property type="component" value="Unassembled WGS sequence"/>
</dbReference>
<dbReference type="RefSeq" id="WP_041959778.1">
    <property type="nucleotide sequence ID" value="NZ_JRPN01000029.1"/>
</dbReference>